<reference evidence="1" key="2">
    <citation type="submission" date="2025-08" db="UniProtKB">
        <authorList>
            <consortium name="Ensembl"/>
        </authorList>
    </citation>
    <scope>IDENTIFICATION</scope>
</reference>
<accession>A0A8C5DKY3</accession>
<reference evidence="1" key="1">
    <citation type="submission" date="2020-06" db="EMBL/GenBank/DDBJ databases">
        <authorList>
            <consortium name="Wellcome Sanger Institute Data Sharing"/>
        </authorList>
    </citation>
    <scope>NUCLEOTIDE SEQUENCE [LARGE SCALE GENOMIC DNA]</scope>
</reference>
<keyword evidence="2" id="KW-1185">Reference proteome</keyword>
<protein>
    <recommendedName>
        <fullName evidence="3">Reverse transcriptase</fullName>
    </recommendedName>
</protein>
<dbReference type="Ensembl" id="ENSGWIT00000007622.1">
    <property type="protein sequence ID" value="ENSGWIP00000006881.1"/>
    <property type="gene ID" value="ENSGWIG00000004031.1"/>
</dbReference>
<dbReference type="PANTHER" id="PTHR31635:SF196">
    <property type="entry name" value="REVERSE TRANSCRIPTASE DOMAIN-CONTAINING PROTEIN-RELATED"/>
    <property type="match status" value="1"/>
</dbReference>
<dbReference type="PANTHER" id="PTHR31635">
    <property type="entry name" value="REVERSE TRANSCRIPTASE DOMAIN-CONTAINING PROTEIN-RELATED"/>
    <property type="match status" value="1"/>
</dbReference>
<evidence type="ECO:0000313" key="1">
    <source>
        <dbReference type="Ensembl" id="ENSGWIP00000006881.1"/>
    </source>
</evidence>
<organism evidence="1 2">
    <name type="scientific">Gouania willdenowi</name>
    <name type="common">Blunt-snouted clingfish</name>
    <name type="synonym">Lepadogaster willdenowi</name>
    <dbReference type="NCBI Taxonomy" id="441366"/>
    <lineage>
        <taxon>Eukaryota</taxon>
        <taxon>Metazoa</taxon>
        <taxon>Chordata</taxon>
        <taxon>Craniata</taxon>
        <taxon>Vertebrata</taxon>
        <taxon>Euteleostomi</taxon>
        <taxon>Actinopterygii</taxon>
        <taxon>Neopterygii</taxon>
        <taxon>Teleostei</taxon>
        <taxon>Neoteleostei</taxon>
        <taxon>Acanthomorphata</taxon>
        <taxon>Ovalentaria</taxon>
        <taxon>Blenniimorphae</taxon>
        <taxon>Blenniiformes</taxon>
        <taxon>Gobiesocoidei</taxon>
        <taxon>Gobiesocidae</taxon>
        <taxon>Gobiesocinae</taxon>
        <taxon>Gouania</taxon>
    </lineage>
</organism>
<sequence length="421" mass="49434">MNILPRLLFLFQSLPIKIPMSTFTTLNKWLSKFIWQNKRPRIRLETLMCPKEIGGLNIPNLKNYYYAAQLRSLLTWVCQEEDSIWFGMEQGDCPGMFLDTIPFINPDAWSKEKKKVTNEWVKTTLSIWSNIRKTLNLPSSLCRLIQIHHNLEFPPSSGFKGWAGKGLIMLDQMVERGSLMSFQQLQQRYDLPAQDFYKYLQVRNYFVKHNYITLLQTPPTNLEQFFIHVIKGKINSRYISHAYKLLQENTENTQDIKRKWELEMNVIIKDDDWERTLREGHKITNSPSLREFEWKTKIRFFRTPFVTSRFGGTSDRCWRGCGLVGDHTHVFWDCPKLTNYWKDIQGEIKNCLNIEIPLEPNLLILGILPNNIRLNDTTLSCKENDYGLLAQASAPHYYSMEEQTKRSVPYGANNSKTANEN</sequence>
<name>A0A8C5DKY3_GOUWI</name>
<evidence type="ECO:0008006" key="3">
    <source>
        <dbReference type="Google" id="ProtNLM"/>
    </source>
</evidence>
<dbReference type="AlphaFoldDB" id="A0A8C5DKY3"/>
<proteinExistence type="predicted"/>
<evidence type="ECO:0000313" key="2">
    <source>
        <dbReference type="Proteomes" id="UP000694680"/>
    </source>
</evidence>
<reference evidence="1" key="3">
    <citation type="submission" date="2025-09" db="UniProtKB">
        <authorList>
            <consortium name="Ensembl"/>
        </authorList>
    </citation>
    <scope>IDENTIFICATION</scope>
</reference>
<dbReference type="Proteomes" id="UP000694680">
    <property type="component" value="Chromosome 8"/>
</dbReference>